<feature type="compositionally biased region" description="Basic and acidic residues" evidence="10">
    <location>
        <begin position="800"/>
        <end position="816"/>
    </location>
</feature>
<dbReference type="GO" id="GO:0008143">
    <property type="term" value="F:poly(A) binding"/>
    <property type="evidence" value="ECO:0007669"/>
    <property type="project" value="InterPro"/>
</dbReference>
<evidence type="ECO:0000256" key="1">
    <source>
        <dbReference type="ARBA" id="ARBA00004123"/>
    </source>
</evidence>
<comment type="subcellular location">
    <subcellularLocation>
        <location evidence="1">Nucleus</location>
    </subcellularLocation>
</comment>
<keyword evidence="5" id="KW-0677">Repeat</keyword>
<feature type="compositionally biased region" description="Basic and acidic residues" evidence="10">
    <location>
        <begin position="166"/>
        <end position="180"/>
    </location>
</feature>
<evidence type="ECO:0000256" key="9">
    <source>
        <dbReference type="PROSITE-ProRule" id="PRU00723"/>
    </source>
</evidence>
<dbReference type="Gene3D" id="4.10.1000.30">
    <property type="match status" value="1"/>
</dbReference>
<dbReference type="GO" id="GO:0005737">
    <property type="term" value="C:cytoplasm"/>
    <property type="evidence" value="ECO:0007669"/>
    <property type="project" value="TreeGrafter"/>
</dbReference>
<feature type="region of interest" description="Disordered" evidence="10">
    <location>
        <begin position="561"/>
        <end position="599"/>
    </location>
</feature>
<feature type="region of interest" description="Disordered" evidence="10">
    <location>
        <begin position="661"/>
        <end position="748"/>
    </location>
</feature>
<evidence type="ECO:0000256" key="2">
    <source>
        <dbReference type="ARBA" id="ARBA00008423"/>
    </source>
</evidence>
<dbReference type="InterPro" id="IPR000571">
    <property type="entry name" value="Znf_CCCH"/>
</dbReference>
<dbReference type="CTD" id="4665"/>
<dbReference type="RefSeq" id="XP_034117695.1">
    <property type="nucleotide sequence ID" value="XM_034261804.2"/>
</dbReference>
<feature type="region of interest" description="Disordered" evidence="10">
    <location>
        <begin position="869"/>
        <end position="911"/>
    </location>
</feature>
<feature type="compositionally biased region" description="Basic and acidic residues" evidence="10">
    <location>
        <begin position="570"/>
        <end position="585"/>
    </location>
</feature>
<evidence type="ECO:0000256" key="5">
    <source>
        <dbReference type="ARBA" id="ARBA00022737"/>
    </source>
</evidence>
<dbReference type="PROSITE" id="PS50103">
    <property type="entry name" value="ZF_C3H1"/>
    <property type="match status" value="1"/>
</dbReference>
<dbReference type="GO" id="GO:0005634">
    <property type="term" value="C:nucleus"/>
    <property type="evidence" value="ECO:0007669"/>
    <property type="project" value="UniProtKB-SubCell"/>
</dbReference>
<feature type="compositionally biased region" description="Low complexity" evidence="10">
    <location>
        <begin position="694"/>
        <end position="712"/>
    </location>
</feature>
<keyword evidence="8" id="KW-0539">Nucleus</keyword>
<feature type="compositionally biased region" description="Acidic residues" evidence="10">
    <location>
        <begin position="243"/>
        <end position="255"/>
    </location>
</feature>
<sequence length="1086" mass="121150">MDCNLGSEIGQKMRSAVKAKLLELGTGGSAGFIDDELPDYVMVMVANKRSKQQMNAELNLFLGDQTDLFVTWLHEVLQKLQEVTLPAGSASKKRKSRQLEAPKSKEKEKDKDKKSRDKRDRRVHRKSGDELLNTSTEAANKSSDSMPAISSITDVFAEELLEKAKKTLDLDTGLKDEQMLKRKKRKDEQPDEPAAKDVENPTTMSEISSTTIASGNREKDMAELAEIQRKIYAAKQHLRQIGELDDNSDEDEDEELAPHAEDEPDEATPKAATTATGAAAENSSLSTRKAKSPIVFNRTPEAHQPKASRDKPKVAHIESKSPAPTVFDERAERRPVHERLGCKPPAAVAAPPQQESQSPPESQRSQRAAQKELELYVPAHRRHSEQQQQEEHKKVERGRERSQRSTNERQSSRRREKERERRRTPSPSPESNYKHRIGSRVIVAVNKPPVPSDDEDILDKPVNSVIKIKPRPTVSPRRQACKNLLLRAVADAQRSTILAKAPVTSGTAPAATASKQRMRSDEPEIISSTLGKRRSHESVGSGAGKELFRRSRRELVVNTMLHRDTKSRRHSGEPHAEQKLTKEEVGQEEESEEEEEYVPSLGVSDYVAYVPQLVADLDMDQDMEIDMHIEKKASSSASGAASVSKTQFVVTLNGDKSLGNAAASAYRKRSRKRTPSPQVSSTSSTNAQLANPEPSSTSTACSSSTNNNSSNSRRNRVKRARSSSRSSPSTSSNTPPPKPSRSLHRSEVLRQTQEIKKIIIKNDADDDEEDEHLQALSHKRLSRKRPSSSSSSNVAASISNEHKLDSRREQQLEETMRSTTPPLPPKHLDKRGDTHIEKASSIASVAVPAAAVEAPAKSKHTPIRFKLKSDEEPQHTQSQSQSQLQPQKKRRSHSKERDASTERRRISIRNAEDRKYDNLPALSAVNVDSTVLKVTKPKERCKYHPNCSKQFCDYYHPSAPCKSFPNCKFADKCMYSHPKCKFDLACMSIDCNFAHSGNRDLSHAQLAAPPLSSHVIPVQNYKSISAPATGTTATTMCKYYPNCTKVGCTFYHPKPCRYGKNCINKLECIFYHPEMQSKFKWVASLG</sequence>
<organism evidence="12 13">
    <name type="scientific">Drosophila albomicans</name>
    <name type="common">Fruit fly</name>
    <dbReference type="NCBI Taxonomy" id="7291"/>
    <lineage>
        <taxon>Eukaryota</taxon>
        <taxon>Metazoa</taxon>
        <taxon>Ecdysozoa</taxon>
        <taxon>Arthropoda</taxon>
        <taxon>Hexapoda</taxon>
        <taxon>Insecta</taxon>
        <taxon>Pterygota</taxon>
        <taxon>Neoptera</taxon>
        <taxon>Endopterygota</taxon>
        <taxon>Diptera</taxon>
        <taxon>Brachycera</taxon>
        <taxon>Muscomorpha</taxon>
        <taxon>Ephydroidea</taxon>
        <taxon>Drosophilidae</taxon>
        <taxon>Drosophila</taxon>
    </lineage>
</organism>
<feature type="region of interest" description="Disordered" evidence="10">
    <location>
        <begin position="166"/>
        <end position="220"/>
    </location>
</feature>
<feature type="region of interest" description="Disordered" evidence="10">
    <location>
        <begin position="761"/>
        <end position="831"/>
    </location>
</feature>
<feature type="compositionally biased region" description="Basic and acidic residues" evidence="10">
    <location>
        <begin position="327"/>
        <end position="341"/>
    </location>
</feature>
<dbReference type="GO" id="GO:0043488">
    <property type="term" value="P:regulation of mRNA stability"/>
    <property type="evidence" value="ECO:0007669"/>
    <property type="project" value="InterPro"/>
</dbReference>
<feature type="region of interest" description="Disordered" evidence="10">
    <location>
        <begin position="240"/>
        <end position="458"/>
    </location>
</feature>
<feature type="compositionally biased region" description="Acidic residues" evidence="10">
    <location>
        <begin position="586"/>
        <end position="597"/>
    </location>
</feature>
<proteinExistence type="inferred from homology"/>
<keyword evidence="7 9" id="KW-0862">Zinc</keyword>
<comment type="similarity">
    <text evidence="2">Belongs to the ZC3H14 family.</text>
</comment>
<name>A0A6P8Y2M2_DROAB</name>
<feature type="compositionally biased region" description="Basic residues" evidence="10">
    <location>
        <begin position="713"/>
        <end position="722"/>
    </location>
</feature>
<evidence type="ECO:0000256" key="8">
    <source>
        <dbReference type="ARBA" id="ARBA00023242"/>
    </source>
</evidence>
<protein>
    <recommendedName>
        <fullName evidence="3">Zinc finger CCCH domain-containing protein 14</fullName>
    </recommendedName>
</protein>
<feature type="region of interest" description="Disordered" evidence="10">
    <location>
        <begin position="87"/>
        <end position="146"/>
    </location>
</feature>
<keyword evidence="6 9" id="KW-0863">Zinc-finger</keyword>
<feature type="compositionally biased region" description="Low complexity" evidence="10">
    <location>
        <begin position="675"/>
        <end position="685"/>
    </location>
</feature>
<evidence type="ECO:0000256" key="4">
    <source>
        <dbReference type="ARBA" id="ARBA00022723"/>
    </source>
</evidence>
<feature type="region of interest" description="Disordered" evidence="10">
    <location>
        <begin position="526"/>
        <end position="547"/>
    </location>
</feature>
<feature type="compositionally biased region" description="Basic residues" evidence="10">
    <location>
        <begin position="777"/>
        <end position="786"/>
    </location>
</feature>
<accession>A0A6P8Y2M2</accession>
<dbReference type="Gene3D" id="4.10.1000.40">
    <property type="match status" value="1"/>
</dbReference>
<dbReference type="Pfam" id="PF14608">
    <property type="entry name" value="zf-CCCH_2"/>
    <property type="match status" value="3"/>
</dbReference>
<evidence type="ECO:0000256" key="6">
    <source>
        <dbReference type="ARBA" id="ARBA00022771"/>
    </source>
</evidence>
<dbReference type="PANTHER" id="PTHR14738">
    <property type="entry name" value="ZINC FINGER CCCH DOMAIN-CONTAINING PROTEIN 14"/>
    <property type="match status" value="1"/>
</dbReference>
<feature type="compositionally biased region" description="Low complexity" evidence="10">
    <location>
        <begin position="344"/>
        <end position="368"/>
    </location>
</feature>
<feature type="domain" description="C3H1-type" evidence="11">
    <location>
        <begin position="946"/>
        <end position="980"/>
    </location>
</feature>
<dbReference type="AlphaFoldDB" id="A0A6P8Y2M2"/>
<gene>
    <name evidence="13" type="primary">LOC117576759</name>
</gene>
<keyword evidence="12" id="KW-1185">Reference proteome</keyword>
<feature type="compositionally biased region" description="Low complexity" evidence="10">
    <location>
        <begin position="787"/>
        <end position="799"/>
    </location>
</feature>
<dbReference type="InterPro" id="IPR040366">
    <property type="entry name" value="Nab2/ZC3H14"/>
</dbReference>
<dbReference type="PANTHER" id="PTHR14738:SF29">
    <property type="entry name" value="ZINC FINGER CCCH DOMAIN-CONTAINING PROTEIN 14"/>
    <property type="match status" value="1"/>
</dbReference>
<evidence type="ECO:0000256" key="10">
    <source>
        <dbReference type="SAM" id="MobiDB-lite"/>
    </source>
</evidence>
<feature type="zinc finger region" description="C3H1-type" evidence="9">
    <location>
        <begin position="946"/>
        <end position="980"/>
    </location>
</feature>
<feature type="compositionally biased region" description="Basic and acidic residues" evidence="10">
    <location>
        <begin position="97"/>
        <end position="120"/>
    </location>
</feature>
<dbReference type="GeneID" id="117576759"/>
<dbReference type="GO" id="GO:0008270">
    <property type="term" value="F:zinc ion binding"/>
    <property type="evidence" value="ECO:0007669"/>
    <property type="project" value="UniProtKB-KW"/>
</dbReference>
<feature type="compositionally biased region" description="Polar residues" evidence="10">
    <location>
        <begin position="200"/>
        <end position="214"/>
    </location>
</feature>
<evidence type="ECO:0000256" key="7">
    <source>
        <dbReference type="ARBA" id="ARBA00022833"/>
    </source>
</evidence>
<dbReference type="OrthoDB" id="5589010at2759"/>
<dbReference type="Proteomes" id="UP000515160">
    <property type="component" value="Chromosome 2R"/>
</dbReference>
<evidence type="ECO:0000256" key="3">
    <source>
        <dbReference type="ARBA" id="ARBA00015071"/>
    </source>
</evidence>
<feature type="compositionally biased region" description="Basic and acidic residues" evidence="10">
    <location>
        <begin position="389"/>
        <end position="423"/>
    </location>
</feature>
<feature type="compositionally biased region" description="Low complexity" evidence="10">
    <location>
        <begin position="269"/>
        <end position="280"/>
    </location>
</feature>
<keyword evidence="4 9" id="KW-0479">Metal-binding</keyword>
<feature type="compositionally biased region" description="Low complexity" evidence="10">
    <location>
        <begin position="875"/>
        <end position="886"/>
    </location>
</feature>
<evidence type="ECO:0000259" key="11">
    <source>
        <dbReference type="PROSITE" id="PS50103"/>
    </source>
</evidence>
<evidence type="ECO:0000313" key="13">
    <source>
        <dbReference type="RefSeq" id="XP_034117695.1"/>
    </source>
</evidence>
<feature type="compositionally biased region" description="Basic and acidic residues" evidence="10">
    <location>
        <begin position="895"/>
        <end position="911"/>
    </location>
</feature>
<feature type="compositionally biased region" description="Low complexity" evidence="10">
    <location>
        <begin position="723"/>
        <end position="733"/>
    </location>
</feature>
<evidence type="ECO:0000313" key="12">
    <source>
        <dbReference type="Proteomes" id="UP000515160"/>
    </source>
</evidence>
<feature type="compositionally biased region" description="Basic and acidic residues" evidence="10">
    <location>
        <begin position="300"/>
        <end position="319"/>
    </location>
</feature>
<feature type="compositionally biased region" description="Polar residues" evidence="10">
    <location>
        <begin position="132"/>
        <end position="146"/>
    </location>
</feature>
<reference evidence="13" key="1">
    <citation type="submission" date="2025-08" db="UniProtKB">
        <authorList>
            <consortium name="RefSeq"/>
        </authorList>
    </citation>
    <scope>IDENTIFICATION</scope>
    <source>
        <strain evidence="13">15112-1751.03</strain>
        <tissue evidence="13">Whole Adult</tissue>
    </source>
</reference>